<feature type="signal peptide" evidence="1">
    <location>
        <begin position="1"/>
        <end position="16"/>
    </location>
</feature>
<feature type="chain" id="PRO_5040454625" evidence="1">
    <location>
        <begin position="17"/>
        <end position="137"/>
    </location>
</feature>
<accession>A0A9Q1I5M2</accession>
<gene>
    <name evidence="2" type="ORF">COCON_G00051640</name>
</gene>
<dbReference type="Proteomes" id="UP001152803">
    <property type="component" value="Unassembled WGS sequence"/>
</dbReference>
<evidence type="ECO:0000313" key="3">
    <source>
        <dbReference type="Proteomes" id="UP001152803"/>
    </source>
</evidence>
<proteinExistence type="predicted"/>
<reference evidence="2" key="1">
    <citation type="journal article" date="2023" name="Science">
        <title>Genome structures resolve the early diversification of teleost fishes.</title>
        <authorList>
            <person name="Parey E."/>
            <person name="Louis A."/>
            <person name="Montfort J."/>
            <person name="Bouchez O."/>
            <person name="Roques C."/>
            <person name="Iampietro C."/>
            <person name="Lluch J."/>
            <person name="Castinel A."/>
            <person name="Donnadieu C."/>
            <person name="Desvignes T."/>
            <person name="Floi Bucao C."/>
            <person name="Jouanno E."/>
            <person name="Wen M."/>
            <person name="Mejri S."/>
            <person name="Dirks R."/>
            <person name="Jansen H."/>
            <person name="Henkel C."/>
            <person name="Chen W.J."/>
            <person name="Zahm M."/>
            <person name="Cabau C."/>
            <person name="Klopp C."/>
            <person name="Thompson A.W."/>
            <person name="Robinson-Rechavi M."/>
            <person name="Braasch I."/>
            <person name="Lecointre G."/>
            <person name="Bobe J."/>
            <person name="Postlethwait J.H."/>
            <person name="Berthelot C."/>
            <person name="Roest Crollius H."/>
            <person name="Guiguen Y."/>
        </authorList>
    </citation>
    <scope>NUCLEOTIDE SEQUENCE</scope>
    <source>
        <strain evidence="2">Concon-B</strain>
    </source>
</reference>
<dbReference type="AlphaFoldDB" id="A0A9Q1I5M2"/>
<evidence type="ECO:0000313" key="2">
    <source>
        <dbReference type="EMBL" id="KAJ8282645.1"/>
    </source>
</evidence>
<keyword evidence="1" id="KW-0732">Signal</keyword>
<sequence length="137" mass="15093">MSSSFFLLAAINITLASSLKMNKNGTKMPSEREIRVNEFDNDLAAIIYFNKGKICYNFLLKKQSLPVPWSQLICNSSSTKYVSGNLQGNIAPHTAFLVKPTLHHCDVKVTGAVQYVFLGPISDTVAIGLHAALYTLR</sequence>
<dbReference type="EMBL" id="JAFJMO010000003">
    <property type="protein sequence ID" value="KAJ8282645.1"/>
    <property type="molecule type" value="Genomic_DNA"/>
</dbReference>
<comment type="caution">
    <text evidence="2">The sequence shown here is derived from an EMBL/GenBank/DDBJ whole genome shotgun (WGS) entry which is preliminary data.</text>
</comment>
<name>A0A9Q1I5M2_CONCO</name>
<organism evidence="2 3">
    <name type="scientific">Conger conger</name>
    <name type="common">Conger eel</name>
    <name type="synonym">Muraena conger</name>
    <dbReference type="NCBI Taxonomy" id="82655"/>
    <lineage>
        <taxon>Eukaryota</taxon>
        <taxon>Metazoa</taxon>
        <taxon>Chordata</taxon>
        <taxon>Craniata</taxon>
        <taxon>Vertebrata</taxon>
        <taxon>Euteleostomi</taxon>
        <taxon>Actinopterygii</taxon>
        <taxon>Neopterygii</taxon>
        <taxon>Teleostei</taxon>
        <taxon>Anguilliformes</taxon>
        <taxon>Congridae</taxon>
        <taxon>Conger</taxon>
    </lineage>
</organism>
<keyword evidence="3" id="KW-1185">Reference proteome</keyword>
<protein>
    <submittedName>
        <fullName evidence="2">Uncharacterized protein</fullName>
    </submittedName>
</protein>
<evidence type="ECO:0000256" key="1">
    <source>
        <dbReference type="SAM" id="SignalP"/>
    </source>
</evidence>